<dbReference type="EMBL" id="JAHLQT010024959">
    <property type="protein sequence ID" value="KAG7164590.1"/>
    <property type="molecule type" value="Genomic_DNA"/>
</dbReference>
<dbReference type="Proteomes" id="UP000747542">
    <property type="component" value="Unassembled WGS sequence"/>
</dbReference>
<sequence>INILVMEMVGECRPRPAPPRPAMVQAWSGSLHLHRLSPRTAASDNRYYITIDAIILHDLILAFLPAVKYLGGDR</sequence>
<name>A0A8J5K065_HOMAM</name>
<comment type="caution">
    <text evidence="1">The sequence shown here is derived from an EMBL/GenBank/DDBJ whole genome shotgun (WGS) entry which is preliminary data.</text>
</comment>
<gene>
    <name evidence="1" type="ORF">Hamer_G004973</name>
</gene>
<protein>
    <submittedName>
        <fullName evidence="1">Uncharacterized protein</fullName>
    </submittedName>
</protein>
<reference evidence="1" key="1">
    <citation type="journal article" date="2021" name="Sci. Adv.">
        <title>The American lobster genome reveals insights on longevity, neural, and immune adaptations.</title>
        <authorList>
            <person name="Polinski J.M."/>
            <person name="Zimin A.V."/>
            <person name="Clark K.F."/>
            <person name="Kohn A.B."/>
            <person name="Sadowski N."/>
            <person name="Timp W."/>
            <person name="Ptitsyn A."/>
            <person name="Khanna P."/>
            <person name="Romanova D.Y."/>
            <person name="Williams P."/>
            <person name="Greenwood S.J."/>
            <person name="Moroz L.L."/>
            <person name="Walt D.R."/>
            <person name="Bodnar A.G."/>
        </authorList>
    </citation>
    <scope>NUCLEOTIDE SEQUENCE</scope>
    <source>
        <strain evidence="1">GMGI-L3</strain>
    </source>
</reference>
<organism evidence="1 2">
    <name type="scientific">Homarus americanus</name>
    <name type="common">American lobster</name>
    <dbReference type="NCBI Taxonomy" id="6706"/>
    <lineage>
        <taxon>Eukaryota</taxon>
        <taxon>Metazoa</taxon>
        <taxon>Ecdysozoa</taxon>
        <taxon>Arthropoda</taxon>
        <taxon>Crustacea</taxon>
        <taxon>Multicrustacea</taxon>
        <taxon>Malacostraca</taxon>
        <taxon>Eumalacostraca</taxon>
        <taxon>Eucarida</taxon>
        <taxon>Decapoda</taxon>
        <taxon>Pleocyemata</taxon>
        <taxon>Astacidea</taxon>
        <taxon>Nephropoidea</taxon>
        <taxon>Nephropidae</taxon>
        <taxon>Homarus</taxon>
    </lineage>
</organism>
<proteinExistence type="predicted"/>
<evidence type="ECO:0000313" key="2">
    <source>
        <dbReference type="Proteomes" id="UP000747542"/>
    </source>
</evidence>
<evidence type="ECO:0000313" key="1">
    <source>
        <dbReference type="EMBL" id="KAG7164590.1"/>
    </source>
</evidence>
<dbReference type="AlphaFoldDB" id="A0A8J5K065"/>
<keyword evidence="2" id="KW-1185">Reference proteome</keyword>
<feature type="non-terminal residue" evidence="1">
    <location>
        <position position="74"/>
    </location>
</feature>
<accession>A0A8J5K065</accession>